<feature type="domain" description="HTH tetR-type" evidence="6">
    <location>
        <begin position="11"/>
        <end position="71"/>
    </location>
</feature>
<keyword evidence="2" id="KW-0805">Transcription regulation</keyword>
<dbReference type="EMBL" id="JAUHTQ010000008">
    <property type="protein sequence ID" value="MDN4494329.1"/>
    <property type="molecule type" value="Genomic_DNA"/>
</dbReference>
<evidence type="ECO:0000256" key="5">
    <source>
        <dbReference type="PROSITE-ProRule" id="PRU00335"/>
    </source>
</evidence>
<reference evidence="7" key="1">
    <citation type="submission" date="2023-07" db="EMBL/GenBank/DDBJ databases">
        <title>Ureibacillus sp. isolated from freshwater well.</title>
        <authorList>
            <person name="Kirdat K."/>
            <person name="Bhatt A."/>
            <person name="Teware R."/>
            <person name="Bhavsar Y."/>
            <person name="Yadav A."/>
        </authorList>
    </citation>
    <scope>NUCLEOTIDE SEQUENCE</scope>
    <source>
        <strain evidence="7">BA0131</strain>
    </source>
</reference>
<accession>A0ABT8GSJ7</accession>
<evidence type="ECO:0000256" key="3">
    <source>
        <dbReference type="ARBA" id="ARBA00023125"/>
    </source>
</evidence>
<organism evidence="7 8">
    <name type="scientific">Ureibacillus aquaedulcis</name>
    <dbReference type="NCBI Taxonomy" id="3058421"/>
    <lineage>
        <taxon>Bacteria</taxon>
        <taxon>Bacillati</taxon>
        <taxon>Bacillota</taxon>
        <taxon>Bacilli</taxon>
        <taxon>Bacillales</taxon>
        <taxon>Caryophanaceae</taxon>
        <taxon>Ureibacillus</taxon>
    </lineage>
</organism>
<dbReference type="PRINTS" id="PR00455">
    <property type="entry name" value="HTHTETR"/>
</dbReference>
<protein>
    <submittedName>
        <fullName evidence="7">TetR/AcrR family transcriptional regulator</fullName>
    </submittedName>
</protein>
<evidence type="ECO:0000256" key="2">
    <source>
        <dbReference type="ARBA" id="ARBA00023015"/>
    </source>
</evidence>
<keyword evidence="8" id="KW-1185">Reference proteome</keyword>
<dbReference type="SUPFAM" id="SSF46689">
    <property type="entry name" value="Homeodomain-like"/>
    <property type="match status" value="1"/>
</dbReference>
<evidence type="ECO:0000313" key="8">
    <source>
        <dbReference type="Proteomes" id="UP001172743"/>
    </source>
</evidence>
<dbReference type="InterPro" id="IPR023772">
    <property type="entry name" value="DNA-bd_HTH_TetR-type_CS"/>
</dbReference>
<evidence type="ECO:0000256" key="4">
    <source>
        <dbReference type="ARBA" id="ARBA00023163"/>
    </source>
</evidence>
<evidence type="ECO:0000313" key="7">
    <source>
        <dbReference type="EMBL" id="MDN4494329.1"/>
    </source>
</evidence>
<dbReference type="Proteomes" id="UP001172743">
    <property type="component" value="Unassembled WGS sequence"/>
</dbReference>
<keyword evidence="1" id="KW-0678">Repressor</keyword>
<name>A0ABT8GSJ7_9BACL</name>
<dbReference type="InterPro" id="IPR050624">
    <property type="entry name" value="HTH-type_Tx_Regulator"/>
</dbReference>
<dbReference type="InterPro" id="IPR001647">
    <property type="entry name" value="HTH_TetR"/>
</dbReference>
<dbReference type="InterPro" id="IPR009057">
    <property type="entry name" value="Homeodomain-like_sf"/>
</dbReference>
<dbReference type="InterPro" id="IPR036271">
    <property type="entry name" value="Tet_transcr_reg_TetR-rel_C_sf"/>
</dbReference>
<dbReference type="InterPro" id="IPR013572">
    <property type="entry name" value="Tscrpt_reg_MAATS_C"/>
</dbReference>
<sequence>MRKGNRQMQAEKTRQRIFETALELFQKKGFDRVTVDEIVEKSKSSKGAFYGHFHSKYGIFLEKFKEIDTFYETFVQTIAEEDALKEKILKLFQGQMHYLEHELGKDLMRTVYSNGLNESENHFFNNTERSLYRILIHFVNSSIERGELVKEANAERIAVLITRCMRGNLYDWIAFGDHYSLQEESKQFVDIFMEGILMQFGSDGEEKDENGISS</sequence>
<comment type="caution">
    <text evidence="7">The sequence shown here is derived from an EMBL/GenBank/DDBJ whole genome shotgun (WGS) entry which is preliminary data.</text>
</comment>
<dbReference type="PROSITE" id="PS01081">
    <property type="entry name" value="HTH_TETR_1"/>
    <property type="match status" value="1"/>
</dbReference>
<dbReference type="RefSeq" id="WP_301138627.1">
    <property type="nucleotide sequence ID" value="NZ_JAUHTQ010000008.1"/>
</dbReference>
<proteinExistence type="predicted"/>
<feature type="DNA-binding region" description="H-T-H motif" evidence="5">
    <location>
        <begin position="34"/>
        <end position="53"/>
    </location>
</feature>
<dbReference type="PROSITE" id="PS50977">
    <property type="entry name" value="HTH_TETR_2"/>
    <property type="match status" value="1"/>
</dbReference>
<dbReference type="Pfam" id="PF08361">
    <property type="entry name" value="TetR_C_2"/>
    <property type="match status" value="1"/>
</dbReference>
<evidence type="ECO:0000259" key="6">
    <source>
        <dbReference type="PROSITE" id="PS50977"/>
    </source>
</evidence>
<dbReference type="PANTHER" id="PTHR43479">
    <property type="entry name" value="ACREF/ENVCD OPERON REPRESSOR-RELATED"/>
    <property type="match status" value="1"/>
</dbReference>
<dbReference type="Gene3D" id="1.10.357.10">
    <property type="entry name" value="Tetracycline Repressor, domain 2"/>
    <property type="match status" value="1"/>
</dbReference>
<evidence type="ECO:0000256" key="1">
    <source>
        <dbReference type="ARBA" id="ARBA00022491"/>
    </source>
</evidence>
<keyword evidence="4" id="KW-0804">Transcription</keyword>
<gene>
    <name evidence="7" type="ORF">QYB95_12315</name>
</gene>
<dbReference type="SUPFAM" id="SSF48498">
    <property type="entry name" value="Tetracyclin repressor-like, C-terminal domain"/>
    <property type="match status" value="1"/>
</dbReference>
<dbReference type="PANTHER" id="PTHR43479:SF11">
    <property type="entry name" value="ACREF_ENVCD OPERON REPRESSOR-RELATED"/>
    <property type="match status" value="1"/>
</dbReference>
<keyword evidence="3 5" id="KW-0238">DNA-binding</keyword>
<dbReference type="Pfam" id="PF00440">
    <property type="entry name" value="TetR_N"/>
    <property type="match status" value="1"/>
</dbReference>